<evidence type="ECO:0000256" key="2">
    <source>
        <dbReference type="ARBA" id="ARBA00007639"/>
    </source>
</evidence>
<sequence>MKKIDPQVEEAVDTLGLNGLARRRLLSGVGVVSASAAAAALLSACSADNKSDSDKSGGGVGDFPKTPKWKFVFVNHVTTNPFFTPTQYGAADACALLNASFQWTGSKDSSVPEMVSAMSSAISAKADGIAIAVVDKNAFTSPVGKALDAGIPTLSYNADGAKGDPGTSRLCYVGQDLYQSGVELGRRIASLMPSGGQAVGFIATPGALNIQPRIDGATDAIKASGKSIDFKSVASGAELPQELSTIDAYVSGHKDLKGIFAVDAGSTESVGKVVKKYGLKQKGVVAGGFDLNPNTLTAIKAGDLDFTIDQQPYLQGFLSVLYLWLYKLSGGLVIPSVTDTGLLFVTKDNVDPYLQTKTRYEGSSTKQQLVKRSGPIAHA</sequence>
<dbReference type="InterPro" id="IPR050555">
    <property type="entry name" value="Bact_Solute-Bind_Prot2"/>
</dbReference>
<protein>
    <submittedName>
        <fullName evidence="4">Sugar ABC transporter substrate-binding protein</fullName>
    </submittedName>
</protein>
<dbReference type="SUPFAM" id="SSF53822">
    <property type="entry name" value="Periplasmic binding protein-like I"/>
    <property type="match status" value="1"/>
</dbReference>
<dbReference type="InterPro" id="IPR006311">
    <property type="entry name" value="TAT_signal"/>
</dbReference>
<dbReference type="InterPro" id="IPR028082">
    <property type="entry name" value="Peripla_BP_I"/>
</dbReference>
<reference evidence="4" key="1">
    <citation type="submission" date="2022-03" db="EMBL/GenBank/DDBJ databases">
        <title>Streptomyces 7R015 and 7R016 isolated from Barleria lupulina in Thailand.</title>
        <authorList>
            <person name="Kanchanasin P."/>
            <person name="Phongsopitanun W."/>
            <person name="Tanasupawat S."/>
        </authorList>
    </citation>
    <scope>NUCLEOTIDE SEQUENCE</scope>
    <source>
        <strain evidence="4">7R015</strain>
    </source>
</reference>
<feature type="domain" description="Periplasmic binding protein" evidence="3">
    <location>
        <begin position="71"/>
        <end position="324"/>
    </location>
</feature>
<proteinExistence type="inferred from homology"/>
<dbReference type="Proteomes" id="UP001165269">
    <property type="component" value="Unassembled WGS sequence"/>
</dbReference>
<dbReference type="RefSeq" id="WP_242765496.1">
    <property type="nucleotide sequence ID" value="NZ_JALDAY010000004.1"/>
</dbReference>
<organism evidence="4 5">
    <name type="scientific">Streptomyces cylindrosporus</name>
    <dbReference type="NCBI Taxonomy" id="2927583"/>
    <lineage>
        <taxon>Bacteria</taxon>
        <taxon>Bacillati</taxon>
        <taxon>Actinomycetota</taxon>
        <taxon>Actinomycetes</taxon>
        <taxon>Kitasatosporales</taxon>
        <taxon>Streptomycetaceae</taxon>
        <taxon>Streptomyces</taxon>
    </lineage>
</organism>
<comment type="subcellular location">
    <subcellularLocation>
        <location evidence="1">Cell envelope</location>
    </subcellularLocation>
</comment>
<dbReference type="InterPro" id="IPR025997">
    <property type="entry name" value="SBP_2_dom"/>
</dbReference>
<comment type="caution">
    <text evidence="4">The sequence shown here is derived from an EMBL/GenBank/DDBJ whole genome shotgun (WGS) entry which is preliminary data.</text>
</comment>
<comment type="similarity">
    <text evidence="2">Belongs to the bacterial solute-binding protein 2 family.</text>
</comment>
<evidence type="ECO:0000313" key="4">
    <source>
        <dbReference type="EMBL" id="MCI3272340.1"/>
    </source>
</evidence>
<evidence type="ECO:0000256" key="1">
    <source>
        <dbReference type="ARBA" id="ARBA00004196"/>
    </source>
</evidence>
<name>A0ABS9Y541_9ACTN</name>
<dbReference type="PANTHER" id="PTHR30036">
    <property type="entry name" value="D-XYLOSE-BINDING PERIPLASMIC PROTEIN"/>
    <property type="match status" value="1"/>
</dbReference>
<gene>
    <name evidence="4" type="ORF">MQP27_14580</name>
</gene>
<dbReference type="Gene3D" id="3.40.50.2300">
    <property type="match status" value="2"/>
</dbReference>
<evidence type="ECO:0000313" key="5">
    <source>
        <dbReference type="Proteomes" id="UP001165269"/>
    </source>
</evidence>
<accession>A0ABS9Y541</accession>
<dbReference type="CDD" id="cd19965">
    <property type="entry name" value="PBP1_ABC_sugar_binding-like"/>
    <property type="match status" value="1"/>
</dbReference>
<dbReference type="PROSITE" id="PS51318">
    <property type="entry name" value="TAT"/>
    <property type="match status" value="1"/>
</dbReference>
<dbReference type="Pfam" id="PF13407">
    <property type="entry name" value="Peripla_BP_4"/>
    <property type="match status" value="1"/>
</dbReference>
<dbReference type="EMBL" id="JALDAY010000004">
    <property type="protein sequence ID" value="MCI3272340.1"/>
    <property type="molecule type" value="Genomic_DNA"/>
</dbReference>
<keyword evidence="5" id="KW-1185">Reference proteome</keyword>
<dbReference type="PANTHER" id="PTHR30036:SF7">
    <property type="entry name" value="ABC TRANSPORTER PERIPLASMIC-BINDING PROTEIN YPHF"/>
    <property type="match status" value="1"/>
</dbReference>
<evidence type="ECO:0000259" key="3">
    <source>
        <dbReference type="Pfam" id="PF13407"/>
    </source>
</evidence>